<comment type="caution">
    <text evidence="4">The sequence shown here is derived from an EMBL/GenBank/DDBJ whole genome shotgun (WGS) entry which is preliminary data.</text>
</comment>
<dbReference type="EMBL" id="DMAN01000217">
    <property type="protein sequence ID" value="HAE27458.1"/>
    <property type="molecule type" value="Genomic_DNA"/>
</dbReference>
<dbReference type="PANTHER" id="PTHR48443:SF1">
    <property type="entry name" value="DNA-DIRECTED RNA POLYMERASE SUBUNIT BETA"/>
    <property type="match status" value="1"/>
</dbReference>
<protein>
    <submittedName>
        <fullName evidence="4">DNA-directed RNA polymerase subunit beta</fullName>
    </submittedName>
</protein>
<dbReference type="FunFam" id="1.10.150.390:FF:000002">
    <property type="entry name" value="DNA-directed RNA polymerase subunit beta"/>
    <property type="match status" value="1"/>
</dbReference>
<organism evidence="4 5">
    <name type="scientific">Hyphomonas adhaerens</name>
    <dbReference type="NCBI Taxonomy" id="81029"/>
    <lineage>
        <taxon>Bacteria</taxon>
        <taxon>Pseudomonadati</taxon>
        <taxon>Pseudomonadota</taxon>
        <taxon>Alphaproteobacteria</taxon>
        <taxon>Hyphomonadales</taxon>
        <taxon>Hyphomonadaceae</taxon>
        <taxon>Hyphomonas</taxon>
    </lineage>
</organism>
<dbReference type="Gene3D" id="1.10.150.390">
    <property type="match status" value="1"/>
</dbReference>
<dbReference type="GO" id="GO:0016779">
    <property type="term" value="F:nucleotidyltransferase activity"/>
    <property type="evidence" value="ECO:0007669"/>
    <property type="project" value="UniProtKB-KW"/>
</dbReference>
<evidence type="ECO:0000313" key="5">
    <source>
        <dbReference type="Proteomes" id="UP000259610"/>
    </source>
</evidence>
<name>A0A3B9GYJ4_9PROT</name>
<evidence type="ECO:0000256" key="3">
    <source>
        <dbReference type="ARBA" id="ARBA00023163"/>
    </source>
</evidence>
<gene>
    <name evidence="4" type="ORF">DCG58_09880</name>
</gene>
<dbReference type="SUPFAM" id="SSF64484">
    <property type="entry name" value="beta and beta-prime subunits of DNA dependent RNA-polymerase"/>
    <property type="match status" value="1"/>
</dbReference>
<sequence length="158" mass="17050">IVRQMLQKIEVTDPGDTGLITGEHVDLIEFDEANEAVRKSRKKDQQEAKGMPLLLGITKASLQTRSFISAASFQETTRVLTEAAIQGKVDTLEGLKENVIVGRLIPAGTGSGIRSYRRVAADRDQKLKAKRAAAVQKAAEEAATLTSLPAPDKAPVEE</sequence>
<keyword evidence="2" id="KW-0548">Nucleotidyltransferase</keyword>
<dbReference type="Gene3D" id="1.10.1790.20">
    <property type="match status" value="1"/>
</dbReference>
<dbReference type="CDD" id="cd02655">
    <property type="entry name" value="RNAP_beta'_C"/>
    <property type="match status" value="1"/>
</dbReference>
<dbReference type="AlphaFoldDB" id="A0A3B9GYJ4"/>
<evidence type="ECO:0000256" key="2">
    <source>
        <dbReference type="ARBA" id="ARBA00022695"/>
    </source>
</evidence>
<dbReference type="GO" id="GO:0000428">
    <property type="term" value="C:DNA-directed RNA polymerase complex"/>
    <property type="evidence" value="ECO:0007669"/>
    <property type="project" value="UniProtKB-KW"/>
</dbReference>
<evidence type="ECO:0000313" key="4">
    <source>
        <dbReference type="EMBL" id="HAE27458.1"/>
    </source>
</evidence>
<keyword evidence="3" id="KW-0804">Transcription</keyword>
<accession>A0A3B9GYJ4</accession>
<feature type="non-terminal residue" evidence="4">
    <location>
        <position position="1"/>
    </location>
</feature>
<keyword evidence="2" id="KW-0808">Transferase</keyword>
<evidence type="ECO:0000256" key="1">
    <source>
        <dbReference type="ARBA" id="ARBA00022478"/>
    </source>
</evidence>
<keyword evidence="1 4" id="KW-0240">DNA-directed RNA polymerase</keyword>
<reference evidence="4 5" key="1">
    <citation type="journal article" date="2018" name="Nat. Biotechnol.">
        <title>A standardized bacterial taxonomy based on genome phylogeny substantially revises the tree of life.</title>
        <authorList>
            <person name="Parks D.H."/>
            <person name="Chuvochina M."/>
            <person name="Waite D.W."/>
            <person name="Rinke C."/>
            <person name="Skarshewski A."/>
            <person name="Chaumeil P.A."/>
            <person name="Hugenholtz P."/>
        </authorList>
    </citation>
    <scope>NUCLEOTIDE SEQUENCE [LARGE SCALE GENOMIC DNA]</scope>
    <source>
        <strain evidence="4">UBA8733</strain>
    </source>
</reference>
<dbReference type="PANTHER" id="PTHR48443">
    <property type="entry name" value="DNA-DIRECTED RNA POLYMERASE SUBUNIT BETA"/>
    <property type="match status" value="1"/>
</dbReference>
<proteinExistence type="predicted"/>
<dbReference type="Proteomes" id="UP000259610">
    <property type="component" value="Unassembled WGS sequence"/>
</dbReference>